<dbReference type="InterPro" id="IPR017434">
    <property type="entry name" value="Pase-1_reg-su_3B/C/D_met"/>
</dbReference>
<dbReference type="InterPro" id="IPR038175">
    <property type="entry name" value="CBM21_dom_sf"/>
</dbReference>
<dbReference type="Proteomes" id="UP000694892">
    <property type="component" value="Chromosome 3L"/>
</dbReference>
<dbReference type="Pfam" id="PF03370">
    <property type="entry name" value="CBM_21"/>
    <property type="match status" value="1"/>
</dbReference>
<dbReference type="PANTHER" id="PTHR12307">
    <property type="entry name" value="PROTEIN PHOSPHATASE 1 REGULATORY SUBUNIT"/>
    <property type="match status" value="1"/>
</dbReference>
<dbReference type="Gene3D" id="2.60.40.2440">
    <property type="entry name" value="Carbohydrate binding type-21 domain"/>
    <property type="match status" value="1"/>
</dbReference>
<dbReference type="InterPro" id="IPR005036">
    <property type="entry name" value="CBM21_dom"/>
</dbReference>
<name>A0A974DEE0_XENLA</name>
<dbReference type="EMBL" id="CM004470">
    <property type="protein sequence ID" value="OCT90163.1"/>
    <property type="molecule type" value="Genomic_DNA"/>
</dbReference>
<evidence type="ECO:0000256" key="2">
    <source>
        <dbReference type="ARBA" id="ARBA00023277"/>
    </source>
</evidence>
<dbReference type="InterPro" id="IPR050782">
    <property type="entry name" value="PP1_regulatory_subunit_3"/>
</dbReference>
<dbReference type="AlphaFoldDB" id="A0A974DEE0"/>
<organism evidence="5 6">
    <name type="scientific">Xenopus laevis</name>
    <name type="common">African clawed frog</name>
    <dbReference type="NCBI Taxonomy" id="8355"/>
    <lineage>
        <taxon>Eukaryota</taxon>
        <taxon>Metazoa</taxon>
        <taxon>Chordata</taxon>
        <taxon>Craniata</taxon>
        <taxon>Vertebrata</taxon>
        <taxon>Euteleostomi</taxon>
        <taxon>Amphibia</taxon>
        <taxon>Batrachia</taxon>
        <taxon>Anura</taxon>
        <taxon>Pipoidea</taxon>
        <taxon>Pipidae</taxon>
        <taxon>Xenopodinae</taxon>
        <taxon>Xenopus</taxon>
        <taxon>Xenopus</taxon>
    </lineage>
</organism>
<evidence type="ECO:0000256" key="1">
    <source>
        <dbReference type="ARBA" id="ARBA00022600"/>
    </source>
</evidence>
<dbReference type="GO" id="GO:0005979">
    <property type="term" value="P:regulation of glycogen biosynthetic process"/>
    <property type="evidence" value="ECO:0007669"/>
    <property type="project" value="TreeGrafter"/>
</dbReference>
<dbReference type="GO" id="GO:0005977">
    <property type="term" value="P:glycogen metabolic process"/>
    <property type="evidence" value="ECO:0007669"/>
    <property type="project" value="UniProtKB-KW"/>
</dbReference>
<proteinExistence type="predicted"/>
<keyword evidence="1 3" id="KW-0321">Glycogen metabolism</keyword>
<feature type="domain" description="CBM21" evidence="4">
    <location>
        <begin position="133"/>
        <end position="238"/>
    </location>
</feature>
<dbReference type="PROSITE" id="PS51159">
    <property type="entry name" value="CBM21"/>
    <property type="match status" value="1"/>
</dbReference>
<evidence type="ECO:0000313" key="5">
    <source>
        <dbReference type="EMBL" id="OCT90163.1"/>
    </source>
</evidence>
<gene>
    <name evidence="5" type="ORF">XELAEV_18018779mg</name>
</gene>
<dbReference type="PANTHER" id="PTHR12307:SF54">
    <property type="entry name" value="PROTEIN PHOSPHATASE 1 REGULATORY SUBUNIT 3C"/>
    <property type="match status" value="1"/>
</dbReference>
<sequence>MVFCSSASRGSWENVQFLLRKTFPYSPLKMPGDFSVCVCLSPPPQPQFHCSASGSLRPCLAPTCRPPDPRKKNVVFADALGLALTSVRHFTRAFFDEEPLVLALASLRALRPLSSPTYTLDFSPPTQDYSRYREKLEEKMVCLEQCAVQGGAVAGTVRVRNIGYEKRVTLRVSYNGWRNHYDLPCTYLRDPRGGGDTDSFSFRMPLQVGTVRAEFCFCYWCAGEEYWDNHDGKNYALHKEGKGKGYLQGPYW</sequence>
<evidence type="ECO:0000256" key="3">
    <source>
        <dbReference type="PIRNR" id="PIRNR038207"/>
    </source>
</evidence>
<evidence type="ECO:0000313" key="6">
    <source>
        <dbReference type="Proteomes" id="UP000694892"/>
    </source>
</evidence>
<dbReference type="OMA" id="CENIGKC"/>
<keyword evidence="2 3" id="KW-0119">Carbohydrate metabolism</keyword>
<dbReference type="GO" id="GO:0008157">
    <property type="term" value="F:protein phosphatase 1 binding"/>
    <property type="evidence" value="ECO:0007669"/>
    <property type="project" value="TreeGrafter"/>
</dbReference>
<dbReference type="PIRSF" id="PIRSF038207">
    <property type="entry name" value="PP1_GT_animal"/>
    <property type="match status" value="1"/>
</dbReference>
<dbReference type="GO" id="GO:2001069">
    <property type="term" value="F:glycogen binding"/>
    <property type="evidence" value="ECO:0007669"/>
    <property type="project" value="TreeGrafter"/>
</dbReference>
<protein>
    <recommendedName>
        <fullName evidence="3">Protein phosphatase 1 regulatory subunit</fullName>
    </recommendedName>
</protein>
<accession>A0A974DEE0</accession>
<reference evidence="6" key="1">
    <citation type="journal article" date="2016" name="Nature">
        <title>Genome evolution in the allotetraploid frog Xenopus laevis.</title>
        <authorList>
            <person name="Session A.M."/>
            <person name="Uno Y."/>
            <person name="Kwon T."/>
            <person name="Chapman J.A."/>
            <person name="Toyoda A."/>
            <person name="Takahashi S."/>
            <person name="Fukui A."/>
            <person name="Hikosaka A."/>
            <person name="Suzuki A."/>
            <person name="Kondo M."/>
            <person name="van Heeringen S.J."/>
            <person name="Quigley I."/>
            <person name="Heinz S."/>
            <person name="Ogino H."/>
            <person name="Ochi H."/>
            <person name="Hellsten U."/>
            <person name="Lyons J.B."/>
            <person name="Simakov O."/>
            <person name="Putnam N."/>
            <person name="Stites J."/>
            <person name="Kuroki Y."/>
            <person name="Tanaka T."/>
            <person name="Michiue T."/>
            <person name="Watanabe M."/>
            <person name="Bogdanovic O."/>
            <person name="Lister R."/>
            <person name="Georgiou G."/>
            <person name="Paranjpe S.S."/>
            <person name="van Kruijsbergen I."/>
            <person name="Shu S."/>
            <person name="Carlson J."/>
            <person name="Kinoshita T."/>
            <person name="Ohta Y."/>
            <person name="Mawaribuchi S."/>
            <person name="Jenkins J."/>
            <person name="Grimwood J."/>
            <person name="Schmutz J."/>
            <person name="Mitros T."/>
            <person name="Mozaffari S.V."/>
            <person name="Suzuki Y."/>
            <person name="Haramoto Y."/>
            <person name="Yamamoto T.S."/>
            <person name="Takagi C."/>
            <person name="Heald R."/>
            <person name="Miller K."/>
            <person name="Haudenschild C."/>
            <person name="Kitzman J."/>
            <person name="Nakayama T."/>
            <person name="Izutsu Y."/>
            <person name="Robert J."/>
            <person name="Fortriede J."/>
            <person name="Burns K."/>
            <person name="Lotay V."/>
            <person name="Karimi K."/>
            <person name="Yasuoka Y."/>
            <person name="Dichmann D.S."/>
            <person name="Flajnik M.F."/>
            <person name="Houston D.W."/>
            <person name="Shendure J."/>
            <person name="DuPasquier L."/>
            <person name="Vize P.D."/>
            <person name="Zorn A.M."/>
            <person name="Ito M."/>
            <person name="Marcotte E.M."/>
            <person name="Wallingford J.B."/>
            <person name="Ito Y."/>
            <person name="Asashima M."/>
            <person name="Ueno N."/>
            <person name="Matsuda Y."/>
            <person name="Veenstra G.J."/>
            <person name="Fujiyama A."/>
            <person name="Harland R.M."/>
            <person name="Taira M."/>
            <person name="Rokhsar D.S."/>
        </authorList>
    </citation>
    <scope>NUCLEOTIDE SEQUENCE [LARGE SCALE GENOMIC DNA]</scope>
    <source>
        <strain evidence="6">J</strain>
    </source>
</reference>
<dbReference type="GO" id="GO:0000164">
    <property type="term" value="C:protein phosphatase type 1 complex"/>
    <property type="evidence" value="ECO:0007669"/>
    <property type="project" value="TreeGrafter"/>
</dbReference>
<evidence type="ECO:0000259" key="4">
    <source>
        <dbReference type="PROSITE" id="PS51159"/>
    </source>
</evidence>